<dbReference type="InterPro" id="IPR012947">
    <property type="entry name" value="tRNA_SAD"/>
</dbReference>
<reference evidence="2" key="1">
    <citation type="submission" date="2019-08" db="EMBL/GenBank/DDBJ databases">
        <authorList>
            <person name="Kucharzyk K."/>
            <person name="Murdoch R.W."/>
            <person name="Higgins S."/>
            <person name="Loffler F."/>
        </authorList>
    </citation>
    <scope>NUCLEOTIDE SEQUENCE</scope>
</reference>
<name>A0A644YGY0_9ZZZZ</name>
<sequence length="322" mass="35390">MPAGTTVRLSADIKRRTEFMRFHTGEHMLSHAVLTLFRIKNVGFHMNEEFATADFEAPLTLEMQLEAENFVMNGIYDAKPVTCFTVSSGEADGLTLRKRSEKIKGDVRVVVIDGGDMGACCGLHVTDTAKVVMLKIIKSESLRGGTRLYFICGAKAYKDYSAKHESVMRMNELFPGGGDLIEKAEKLIAEERKTKIMLAERSSKLISQIAEKIISETKDKKFYVYDDSMTESEAKQLLNLLIAEKAAFAAVFFPTSGRINYILGAGSGCKLNCGYIIQSINAYFNGKGGGPALFARGSAPQSGDFNAACTGFCDIFEKITRN</sequence>
<dbReference type="InterPro" id="IPR018163">
    <property type="entry name" value="Thr/Ala-tRNA-synth_IIc_edit"/>
</dbReference>
<dbReference type="AlphaFoldDB" id="A0A644YGY0"/>
<dbReference type="SUPFAM" id="SSF55186">
    <property type="entry name" value="ThrRS/AlaRS common domain"/>
    <property type="match status" value="1"/>
</dbReference>
<dbReference type="PANTHER" id="PTHR11777:SF9">
    <property type="entry name" value="ALANINE--TRNA LIGASE, CYTOPLASMIC"/>
    <property type="match status" value="1"/>
</dbReference>
<dbReference type="EMBL" id="VSSQ01005065">
    <property type="protein sequence ID" value="MPM27710.1"/>
    <property type="molecule type" value="Genomic_DNA"/>
</dbReference>
<protein>
    <submittedName>
        <fullName evidence="2">Alanine--tRNA ligase</fullName>
        <ecNumber evidence="2">6.1.1.7</ecNumber>
    </submittedName>
</protein>
<feature type="domain" description="Threonyl/alanyl tRNA synthetase SAD" evidence="1">
    <location>
        <begin position="107"/>
        <end position="149"/>
    </location>
</feature>
<dbReference type="GO" id="GO:0005524">
    <property type="term" value="F:ATP binding"/>
    <property type="evidence" value="ECO:0007669"/>
    <property type="project" value="InterPro"/>
</dbReference>
<dbReference type="GO" id="GO:0006419">
    <property type="term" value="P:alanyl-tRNA aminoacylation"/>
    <property type="evidence" value="ECO:0007669"/>
    <property type="project" value="TreeGrafter"/>
</dbReference>
<dbReference type="Pfam" id="PF07973">
    <property type="entry name" value="tRNA_SAD"/>
    <property type="match status" value="1"/>
</dbReference>
<comment type="caution">
    <text evidence="2">The sequence shown here is derived from an EMBL/GenBank/DDBJ whole genome shotgun (WGS) entry which is preliminary data.</text>
</comment>
<dbReference type="SMART" id="SM00863">
    <property type="entry name" value="tRNA_SAD"/>
    <property type="match status" value="1"/>
</dbReference>
<proteinExistence type="predicted"/>
<dbReference type="Gene3D" id="3.30.980.10">
    <property type="entry name" value="Threonyl-trna Synthetase, Chain A, domain 2"/>
    <property type="match status" value="1"/>
</dbReference>
<dbReference type="GO" id="GO:0005739">
    <property type="term" value="C:mitochondrion"/>
    <property type="evidence" value="ECO:0007669"/>
    <property type="project" value="TreeGrafter"/>
</dbReference>
<keyword evidence="2" id="KW-0436">Ligase</keyword>
<dbReference type="EC" id="6.1.1.7" evidence="2"/>
<gene>
    <name evidence="2" type="primary">alaS_24</name>
    <name evidence="2" type="ORF">SDC9_74223</name>
</gene>
<dbReference type="GO" id="GO:0002161">
    <property type="term" value="F:aminoacyl-tRNA deacylase activity"/>
    <property type="evidence" value="ECO:0007669"/>
    <property type="project" value="TreeGrafter"/>
</dbReference>
<dbReference type="PANTHER" id="PTHR11777">
    <property type="entry name" value="ALANYL-TRNA SYNTHETASE"/>
    <property type="match status" value="1"/>
</dbReference>
<dbReference type="GO" id="GO:0004813">
    <property type="term" value="F:alanine-tRNA ligase activity"/>
    <property type="evidence" value="ECO:0007669"/>
    <property type="project" value="UniProtKB-EC"/>
</dbReference>
<accession>A0A644YGY0</accession>
<dbReference type="Gene3D" id="3.10.310.40">
    <property type="match status" value="1"/>
</dbReference>
<evidence type="ECO:0000313" key="2">
    <source>
        <dbReference type="EMBL" id="MPM27710.1"/>
    </source>
</evidence>
<organism evidence="2">
    <name type="scientific">bioreactor metagenome</name>
    <dbReference type="NCBI Taxonomy" id="1076179"/>
    <lineage>
        <taxon>unclassified sequences</taxon>
        <taxon>metagenomes</taxon>
        <taxon>ecological metagenomes</taxon>
    </lineage>
</organism>
<evidence type="ECO:0000259" key="1">
    <source>
        <dbReference type="SMART" id="SM00863"/>
    </source>
</evidence>
<dbReference type="InterPro" id="IPR050058">
    <property type="entry name" value="Ala-tRNA_ligase"/>
</dbReference>